<keyword evidence="1" id="KW-0812">Transmembrane</keyword>
<organism evidence="2 3">
    <name type="scientific">Vanilla planifolia</name>
    <name type="common">Vanilla</name>
    <dbReference type="NCBI Taxonomy" id="51239"/>
    <lineage>
        <taxon>Eukaryota</taxon>
        <taxon>Viridiplantae</taxon>
        <taxon>Streptophyta</taxon>
        <taxon>Embryophyta</taxon>
        <taxon>Tracheophyta</taxon>
        <taxon>Spermatophyta</taxon>
        <taxon>Magnoliopsida</taxon>
        <taxon>Liliopsida</taxon>
        <taxon>Asparagales</taxon>
        <taxon>Orchidaceae</taxon>
        <taxon>Vanilloideae</taxon>
        <taxon>Vanilleae</taxon>
        <taxon>Vanilla</taxon>
    </lineage>
</organism>
<evidence type="ECO:0000313" key="2">
    <source>
        <dbReference type="EMBL" id="KAG0497810.1"/>
    </source>
</evidence>
<accession>A0A835RSP5</accession>
<keyword evidence="1" id="KW-0472">Membrane</keyword>
<name>A0A835RSP5_VANPL</name>
<sequence>MSAFRFLLSQFGSLFLLGFVLFFFGSDEKGKGFSSLLSKRSPSASTLFSFCLLFPPFSPFFRSLYRLGLGSSCFHGLHTISATLLFPPQDRPLPSYSSSSSSSSPYSFT</sequence>
<keyword evidence="1" id="KW-1133">Transmembrane helix</keyword>
<evidence type="ECO:0000313" key="3">
    <source>
        <dbReference type="Proteomes" id="UP000636800"/>
    </source>
</evidence>
<keyword evidence="3" id="KW-1185">Reference proteome</keyword>
<feature type="transmembrane region" description="Helical" evidence="1">
    <location>
        <begin position="44"/>
        <end position="61"/>
    </location>
</feature>
<dbReference type="AlphaFoldDB" id="A0A835RSP5"/>
<comment type="caution">
    <text evidence="2">The sequence shown here is derived from an EMBL/GenBank/DDBJ whole genome shotgun (WGS) entry which is preliminary data.</text>
</comment>
<reference evidence="2 3" key="1">
    <citation type="journal article" date="2020" name="Nat. Food">
        <title>A phased Vanilla planifolia genome enables genetic improvement of flavour and production.</title>
        <authorList>
            <person name="Hasing T."/>
            <person name="Tang H."/>
            <person name="Brym M."/>
            <person name="Khazi F."/>
            <person name="Huang T."/>
            <person name="Chambers A.H."/>
        </authorList>
    </citation>
    <scope>NUCLEOTIDE SEQUENCE [LARGE SCALE GENOMIC DNA]</scope>
    <source>
        <tissue evidence="2">Leaf</tissue>
    </source>
</reference>
<protein>
    <submittedName>
        <fullName evidence="2">Uncharacterized protein</fullName>
    </submittedName>
</protein>
<dbReference type="Proteomes" id="UP000636800">
    <property type="component" value="Chromosome 1"/>
</dbReference>
<feature type="transmembrane region" description="Helical" evidence="1">
    <location>
        <begin position="6"/>
        <end position="24"/>
    </location>
</feature>
<dbReference type="OrthoDB" id="62798at2759"/>
<gene>
    <name evidence="2" type="ORF">HPP92_002501</name>
</gene>
<dbReference type="EMBL" id="JADCNL010000001">
    <property type="protein sequence ID" value="KAG0497810.1"/>
    <property type="molecule type" value="Genomic_DNA"/>
</dbReference>
<evidence type="ECO:0000256" key="1">
    <source>
        <dbReference type="SAM" id="Phobius"/>
    </source>
</evidence>
<proteinExistence type="predicted"/>